<feature type="coiled-coil region" evidence="6">
    <location>
        <begin position="654"/>
        <end position="681"/>
    </location>
</feature>
<feature type="domain" description="DNA2/NAM7 helicase-like C-terminal" evidence="8">
    <location>
        <begin position="1015"/>
        <end position="1153"/>
    </location>
</feature>
<evidence type="ECO:0000256" key="2">
    <source>
        <dbReference type="ARBA" id="ARBA00022741"/>
    </source>
</evidence>
<keyword evidence="10" id="KW-1185">Reference proteome</keyword>
<keyword evidence="4 9" id="KW-0347">Helicase</keyword>
<comment type="similarity">
    <text evidence="1">Belongs to the DNA2/NAM7 helicase family.</text>
</comment>
<dbReference type="EMBL" id="SJDL01000015">
    <property type="protein sequence ID" value="TBW55762.1"/>
    <property type="molecule type" value="Genomic_DNA"/>
</dbReference>
<feature type="coiled-coil region" evidence="6">
    <location>
        <begin position="723"/>
        <end position="750"/>
    </location>
</feature>
<dbReference type="InterPro" id="IPR050534">
    <property type="entry name" value="Coronavir_polyprotein_1ab"/>
</dbReference>
<keyword evidence="6" id="KW-0175">Coiled coil</keyword>
<dbReference type="Proteomes" id="UP000313645">
    <property type="component" value="Unassembled WGS sequence"/>
</dbReference>
<dbReference type="GO" id="GO:0004386">
    <property type="term" value="F:helicase activity"/>
    <property type="evidence" value="ECO:0007669"/>
    <property type="project" value="UniProtKB-KW"/>
</dbReference>
<dbReference type="PANTHER" id="PTHR43788:SF8">
    <property type="entry name" value="DNA-BINDING PROTEIN SMUBP-2"/>
    <property type="match status" value="1"/>
</dbReference>
<keyword evidence="3" id="KW-0378">Hydrolase</keyword>
<keyword evidence="5" id="KW-0067">ATP-binding</keyword>
<proteinExistence type="inferred from homology"/>
<evidence type="ECO:0000259" key="8">
    <source>
        <dbReference type="Pfam" id="PF13087"/>
    </source>
</evidence>
<evidence type="ECO:0000256" key="6">
    <source>
        <dbReference type="SAM" id="Coils"/>
    </source>
</evidence>
<dbReference type="InterPro" id="IPR041679">
    <property type="entry name" value="DNA2/NAM7-like_C"/>
</dbReference>
<dbReference type="InterPro" id="IPR041677">
    <property type="entry name" value="DNA2/NAM7_AAA_11"/>
</dbReference>
<dbReference type="SUPFAM" id="SSF52540">
    <property type="entry name" value="P-loop containing nucleoside triphosphate hydrolases"/>
    <property type="match status" value="1"/>
</dbReference>
<dbReference type="PANTHER" id="PTHR43788">
    <property type="entry name" value="DNA2/NAM7 HELICASE FAMILY MEMBER"/>
    <property type="match status" value="1"/>
</dbReference>
<dbReference type="Pfam" id="PF13086">
    <property type="entry name" value="AAA_11"/>
    <property type="match status" value="1"/>
</dbReference>
<evidence type="ECO:0000256" key="5">
    <source>
        <dbReference type="ARBA" id="ARBA00022840"/>
    </source>
</evidence>
<gene>
    <name evidence="9" type="ORF">EZI54_11375</name>
</gene>
<dbReference type="InterPro" id="IPR027417">
    <property type="entry name" value="P-loop_NTPase"/>
</dbReference>
<organism evidence="9 10">
    <name type="scientific">Marinobacter halodurans</name>
    <dbReference type="NCBI Taxonomy" id="2528979"/>
    <lineage>
        <taxon>Bacteria</taxon>
        <taxon>Pseudomonadati</taxon>
        <taxon>Pseudomonadota</taxon>
        <taxon>Gammaproteobacteria</taxon>
        <taxon>Pseudomonadales</taxon>
        <taxon>Marinobacteraceae</taxon>
        <taxon>Marinobacter</taxon>
    </lineage>
</organism>
<evidence type="ECO:0000313" key="9">
    <source>
        <dbReference type="EMBL" id="TBW55762.1"/>
    </source>
</evidence>
<accession>A0ABY1ZKD1</accession>
<name>A0ABY1ZKD1_9GAMM</name>
<evidence type="ECO:0000259" key="7">
    <source>
        <dbReference type="Pfam" id="PF13086"/>
    </source>
</evidence>
<protein>
    <submittedName>
        <fullName evidence="9">Helicase</fullName>
    </submittedName>
</protein>
<comment type="caution">
    <text evidence="9">The sequence shown here is derived from an EMBL/GenBank/DDBJ whole genome shotgun (WGS) entry which is preliminary data.</text>
</comment>
<reference evidence="9 10" key="1">
    <citation type="submission" date="2019-02" db="EMBL/GenBank/DDBJ databases">
        <title>Marinobacter halodurans sp. nov., a marine bacterium isolated from sea tidal flat.</title>
        <authorList>
            <person name="Yoo Y."/>
            <person name="Lee D.W."/>
            <person name="Kim B.S."/>
            <person name="Kim J.-J."/>
        </authorList>
    </citation>
    <scope>NUCLEOTIDE SEQUENCE [LARGE SCALE GENOMIC DNA]</scope>
    <source>
        <strain evidence="9 10">YJ-S3-2</strain>
    </source>
</reference>
<evidence type="ECO:0000256" key="1">
    <source>
        <dbReference type="ARBA" id="ARBA00007913"/>
    </source>
</evidence>
<keyword evidence="2" id="KW-0547">Nucleotide-binding</keyword>
<dbReference type="Pfam" id="PF13087">
    <property type="entry name" value="AAA_12"/>
    <property type="match status" value="1"/>
</dbReference>
<sequence>MPHRKYLKFRITDLETVFSDSMDDMAVLEELEEELLHRSTQRAEKLLEKVRGALNAEAPVLENIADNPRVLEDASKSDGVERHPEAKTRNVSEDIDWDVALDPYVTRDPEAAQEQPEIPISDQPANILDAWTVLEALSPQSYKRPNDLVMGDGSVAWLKSEQEPWLKGEKSRPKKNLYYVVYLGAIDIESAMQKLLMVFQDDRVERPAAKGFAAVGAVLLDKKGIPIPDTGLSISSFGWAYARALQGKVGELKAWALAEKVLLEGLERIIYRTDSQGRQVPFSLKVAQRAFQWIIKNCGIPEEDTQEPSFAVRRYQPFSKGEPDTPLLNSFFLDDLQLAKLLVDNKNASRALSQYLGLESPPNRHDLISDAKCLEDALEPQYTPLARWPGKGRYPLVLLQQAAINLCHRELGEGGLFSVNGPPGTGKTTLLRDVVASVQVDRAKALSKFDDVGKAFQHAGKMKLGSAYVHLYELHPSLKGHELLVASSNNKAVENVSRELPLRSQIAEDIGDLEYFKVVSDALASGNSDTWGLVAAVLGNSGNRSEFINKAWWDKDSGLRQYFLALSGQDVSTMDEDGEEVWPQVVTESSPPASEQEARQRWQKARDEFHKALAASEEARQQAQKAYECYLASQELRHELEQVMAKQDERNEGIIKIESEIHALESRLVEVKEKLESARAAEETSLANKPGIFVRLLSRAKWNTWKIGHNKLVQRGHEFTAVADEMKREVSDLEHKRSSYRRDLQELARKESLFRDQIASALRQLEQYSDVCGGKLVTDQFWSLEYDEQQRFAPNFTSEAHKLRDDVFVAAIKLQKAFIDSAAKPLRQNLGVFFYLLGGGSLRRELQHLLPDIWSTGFLLTPVISTTFASVGRMLKGLPKECIGWLLIDEAGQATPQAAVGAISRARRVISVGDPLQIEPVVTLPPQLVDSVSRHFGVDSYKWMAPHASVQTLSDESNPYGTKLQRDLSELWIGAPLLVHRRCENPMFSISNRMAYNKLMVHATKPSESYLTSIFGQSAWIDVVGNAQEKWCPEEGERVCQMLLEACDSSEGNPDLFVITPFRRVAEKMRQRMSREVERLEGFGMTNVEDWIRDSIGTVHTFQGKEAKGVILLLGAPGPSQTGARNWATSSVNLLNVAVSRAKQNFYVVGNRKLWADLGNMKVVSQRL</sequence>
<dbReference type="Gene3D" id="3.40.50.300">
    <property type="entry name" value="P-loop containing nucleotide triphosphate hydrolases"/>
    <property type="match status" value="3"/>
</dbReference>
<evidence type="ECO:0000256" key="4">
    <source>
        <dbReference type="ARBA" id="ARBA00022806"/>
    </source>
</evidence>
<feature type="domain" description="DNA2/NAM7 helicase helicase" evidence="7">
    <location>
        <begin position="863"/>
        <end position="922"/>
    </location>
</feature>
<evidence type="ECO:0000313" key="10">
    <source>
        <dbReference type="Proteomes" id="UP000313645"/>
    </source>
</evidence>
<evidence type="ECO:0000256" key="3">
    <source>
        <dbReference type="ARBA" id="ARBA00022801"/>
    </source>
</evidence>